<comment type="caution">
    <text evidence="1">The sequence shown here is derived from an EMBL/GenBank/DDBJ whole genome shotgun (WGS) entry which is preliminary data.</text>
</comment>
<sequence>MSKKISDNYLKIVEWSEEDQCYVGTAPGLIIGGVHGRSQKKVFDDLCDAVEEAIQILRKEGRPLPAATTNKKYSGKIALRIPSQLHKTLAIKAFQEGESVNKLIQQRLSSVYEQNFKMARNT</sequence>
<organism evidence="1">
    <name type="scientific">marine sediment metagenome</name>
    <dbReference type="NCBI Taxonomy" id="412755"/>
    <lineage>
        <taxon>unclassified sequences</taxon>
        <taxon>metagenomes</taxon>
        <taxon>ecological metagenomes</taxon>
    </lineage>
</organism>
<gene>
    <name evidence="1" type="ORF">LCGC14_2147350</name>
</gene>
<dbReference type="InterPro" id="IPR035069">
    <property type="entry name" value="TTHA1013/TTHA0281-like"/>
</dbReference>
<dbReference type="EMBL" id="LAZR01027283">
    <property type="protein sequence ID" value="KKL66201.1"/>
    <property type="molecule type" value="Genomic_DNA"/>
</dbReference>
<dbReference type="InterPro" id="IPR008651">
    <property type="entry name" value="Uncharacterised_HicB"/>
</dbReference>
<dbReference type="AlphaFoldDB" id="A0A0F9EIR0"/>
<dbReference type="SUPFAM" id="SSF47598">
    <property type="entry name" value="Ribbon-helix-helix"/>
    <property type="match status" value="1"/>
</dbReference>
<dbReference type="SUPFAM" id="SSF143100">
    <property type="entry name" value="TTHA1013/TTHA0281-like"/>
    <property type="match status" value="1"/>
</dbReference>
<protein>
    <recommendedName>
        <fullName evidence="2">Toxin-antitoxin system HicB family antitoxin</fullName>
    </recommendedName>
</protein>
<proteinExistence type="predicted"/>
<dbReference type="Pfam" id="PF05534">
    <property type="entry name" value="HicB"/>
    <property type="match status" value="1"/>
</dbReference>
<accession>A0A0F9EIR0</accession>
<reference evidence="1" key="1">
    <citation type="journal article" date="2015" name="Nature">
        <title>Complex archaea that bridge the gap between prokaryotes and eukaryotes.</title>
        <authorList>
            <person name="Spang A."/>
            <person name="Saw J.H."/>
            <person name="Jorgensen S.L."/>
            <person name="Zaremba-Niedzwiedzka K."/>
            <person name="Martijn J."/>
            <person name="Lind A.E."/>
            <person name="van Eijk R."/>
            <person name="Schleper C."/>
            <person name="Guy L."/>
            <person name="Ettema T.J."/>
        </authorList>
    </citation>
    <scope>NUCLEOTIDE SEQUENCE</scope>
</reference>
<dbReference type="GO" id="GO:0006355">
    <property type="term" value="P:regulation of DNA-templated transcription"/>
    <property type="evidence" value="ECO:0007669"/>
    <property type="project" value="InterPro"/>
</dbReference>
<name>A0A0F9EIR0_9ZZZZ</name>
<evidence type="ECO:0008006" key="2">
    <source>
        <dbReference type="Google" id="ProtNLM"/>
    </source>
</evidence>
<evidence type="ECO:0000313" key="1">
    <source>
        <dbReference type="EMBL" id="KKL66201.1"/>
    </source>
</evidence>
<dbReference type="InterPro" id="IPR010985">
    <property type="entry name" value="Ribbon_hlx_hlx"/>
</dbReference>